<keyword evidence="17" id="KW-1185">Reference proteome</keyword>
<dbReference type="InterPro" id="IPR001818">
    <property type="entry name" value="Pept_M10_metallopeptidase"/>
</dbReference>
<evidence type="ECO:0000256" key="10">
    <source>
        <dbReference type="ARBA" id="ARBA00022737"/>
    </source>
</evidence>
<dbReference type="InterPro" id="IPR024079">
    <property type="entry name" value="MetalloPept_cat_dom_sf"/>
</dbReference>
<dbReference type="PANTHER" id="PTHR10201:SF323">
    <property type="entry name" value="MATRIX METALLOPROTEINASE-21"/>
    <property type="match status" value="1"/>
</dbReference>
<keyword evidence="10" id="KW-0677">Repeat</keyword>
<dbReference type="InterPro" id="IPR006026">
    <property type="entry name" value="Peptidase_Metallo"/>
</dbReference>
<dbReference type="SUPFAM" id="SSF55486">
    <property type="entry name" value="Metalloproteases ('zincins'), catalytic domain"/>
    <property type="match status" value="1"/>
</dbReference>
<keyword evidence="7" id="KW-0964">Secreted</keyword>
<dbReference type="Gene3D" id="2.150.10.10">
    <property type="entry name" value="Serralysin-like metalloprotease, C-terminal"/>
    <property type="match status" value="1"/>
</dbReference>
<dbReference type="CDD" id="cd04277">
    <property type="entry name" value="ZnMc_serralysin_like"/>
    <property type="match status" value="1"/>
</dbReference>
<dbReference type="InterPro" id="IPR001343">
    <property type="entry name" value="Hemolysn_Ca-bd"/>
</dbReference>
<dbReference type="SMART" id="SM00235">
    <property type="entry name" value="ZnMc"/>
    <property type="match status" value="1"/>
</dbReference>
<sequence>MSSRHNDILQDDDEFTSLAATSPNDHNYQFYYHQPGSPYDGLGYGALLTLDNANLYSNQRGGAAINNLGKIRDNFSFDRAADQLTRPGLTHNGDQAYHQPVALTYSFLTQSALNRIGQTGDGDKGLQPLTLAAQAQALKSMQAWADVANVTFTAAASTDINHRADITFAYFTQRADGSTAAGSGPNAINAYAYYPPSSKAGSDNAFAGTVWFNKNFATHKAPVSGDFSSQTFTHELGHALGLAHPGSYDASLGNPSYQNDAAYYQDSLQYSIMSYFNAGYTGADTKGVYGYGPMVDDIAAIQKLYGANMSTRTGDTVYGFNSNTGRDFLTATADNGKPVNFAVWDAGGNDTLDFSGYSQQQMINLNDGAFSSVGGGTQNVAIARGAIIENAIGGSGRDLIIGNDQDNLLAGNAGSDILYGGLGADHLWGGKDANNFTDYFVYLNAKESTVAAFDVIEDFEHGIDKIDLSGLRFNNSLSELRFIDSGSAFSGQKGEIQLNFDAFNGTTDLLMNTQSNSYAADFKIHVVGQVEQSDILFA</sequence>
<evidence type="ECO:0000313" key="16">
    <source>
        <dbReference type="EMBL" id="SCZ10568.1"/>
    </source>
</evidence>
<evidence type="ECO:0000256" key="7">
    <source>
        <dbReference type="ARBA" id="ARBA00022525"/>
    </source>
</evidence>
<organism evidence="16 17">
    <name type="scientific">Serratia nematodiphila</name>
    <dbReference type="NCBI Taxonomy" id="458197"/>
    <lineage>
        <taxon>Bacteria</taxon>
        <taxon>Pseudomonadati</taxon>
        <taxon>Pseudomonadota</taxon>
        <taxon>Gammaproteobacteria</taxon>
        <taxon>Enterobacterales</taxon>
        <taxon>Yersiniaceae</taxon>
        <taxon>Serratia</taxon>
    </lineage>
</organism>
<comment type="cofactor">
    <cofactor evidence="3">
        <name>Zn(2+)</name>
        <dbReference type="ChEBI" id="CHEBI:29105"/>
    </cofactor>
</comment>
<dbReference type="SUPFAM" id="SSF51120">
    <property type="entry name" value="beta-Roll"/>
    <property type="match status" value="1"/>
</dbReference>
<evidence type="ECO:0000256" key="1">
    <source>
        <dbReference type="ARBA" id="ARBA00001609"/>
    </source>
</evidence>
<evidence type="ECO:0000256" key="11">
    <source>
        <dbReference type="ARBA" id="ARBA00022801"/>
    </source>
</evidence>
<evidence type="ECO:0000256" key="14">
    <source>
        <dbReference type="ARBA" id="ARBA00023049"/>
    </source>
</evidence>
<dbReference type="EMBL" id="FMUT01000013">
    <property type="protein sequence ID" value="SCZ10568.1"/>
    <property type="molecule type" value="Genomic_DNA"/>
</dbReference>
<dbReference type="InterPro" id="IPR011049">
    <property type="entry name" value="Serralysin-like_metalloprot_C"/>
</dbReference>
<evidence type="ECO:0000256" key="4">
    <source>
        <dbReference type="ARBA" id="ARBA00004613"/>
    </source>
</evidence>
<dbReference type="InterPro" id="IPR013858">
    <property type="entry name" value="Peptidase_M10B_C"/>
</dbReference>
<keyword evidence="13" id="KW-0106">Calcium</keyword>
<gene>
    <name evidence="16" type="ORF">SAMN02927935_04224</name>
</gene>
<comment type="cofactor">
    <cofactor evidence="2">
        <name>Ca(2+)</name>
        <dbReference type="ChEBI" id="CHEBI:29108"/>
    </cofactor>
</comment>
<evidence type="ECO:0000256" key="8">
    <source>
        <dbReference type="ARBA" id="ARBA00022670"/>
    </source>
</evidence>
<proteinExistence type="inferred from homology"/>
<name>A0A1G5LE40_9GAMM</name>
<dbReference type="RefSeq" id="WP_033633107.1">
    <property type="nucleotide sequence ID" value="NZ_CBCSIN010000015.1"/>
</dbReference>
<comment type="catalytic activity">
    <reaction evidence="1">
        <text>Preferential cleavage of bonds with hydrophobic residues in P1'.</text>
        <dbReference type="EC" id="3.4.24.40"/>
    </reaction>
</comment>
<evidence type="ECO:0000259" key="15">
    <source>
        <dbReference type="SMART" id="SM00235"/>
    </source>
</evidence>
<evidence type="ECO:0000256" key="12">
    <source>
        <dbReference type="ARBA" id="ARBA00022833"/>
    </source>
</evidence>
<keyword evidence="12" id="KW-0862">Zinc</keyword>
<evidence type="ECO:0000256" key="9">
    <source>
        <dbReference type="ARBA" id="ARBA00022723"/>
    </source>
</evidence>
<evidence type="ECO:0000256" key="13">
    <source>
        <dbReference type="ARBA" id="ARBA00022837"/>
    </source>
</evidence>
<keyword evidence="8" id="KW-0645">Protease</keyword>
<keyword evidence="9" id="KW-0479">Metal-binding</keyword>
<protein>
    <recommendedName>
        <fullName evidence="6">serralysin</fullName>
        <ecNumber evidence="6">3.4.24.40</ecNumber>
    </recommendedName>
</protein>
<dbReference type="PANTHER" id="PTHR10201">
    <property type="entry name" value="MATRIX METALLOPROTEINASE"/>
    <property type="match status" value="1"/>
</dbReference>
<comment type="similarity">
    <text evidence="5">Belongs to the peptidase M10B family.</text>
</comment>
<dbReference type="EC" id="3.4.24.40" evidence="6"/>
<evidence type="ECO:0000256" key="3">
    <source>
        <dbReference type="ARBA" id="ARBA00001947"/>
    </source>
</evidence>
<feature type="domain" description="Peptidase metallopeptidase" evidence="15">
    <location>
        <begin position="93"/>
        <end position="291"/>
    </location>
</feature>
<dbReference type="InterPro" id="IPR016294">
    <property type="entry name" value="Pept_M10B"/>
</dbReference>
<dbReference type="Proteomes" id="UP000183031">
    <property type="component" value="Unassembled WGS sequence"/>
</dbReference>
<keyword evidence="11" id="KW-0378">Hydrolase</keyword>
<comment type="caution">
    <text evidence="16">The sequence shown here is derived from an EMBL/GenBank/DDBJ whole genome shotgun (WGS) entry which is preliminary data.</text>
</comment>
<dbReference type="InterPro" id="IPR034033">
    <property type="entry name" value="Serralysin-like"/>
</dbReference>
<keyword evidence="14" id="KW-0482">Metalloprotease</keyword>
<accession>A0A1G5LE40</accession>
<evidence type="ECO:0000256" key="5">
    <source>
        <dbReference type="ARBA" id="ARBA00009490"/>
    </source>
</evidence>
<dbReference type="Gene3D" id="3.40.390.10">
    <property type="entry name" value="Collagenase (Catalytic Domain)"/>
    <property type="match status" value="1"/>
</dbReference>
<comment type="subcellular location">
    <subcellularLocation>
        <location evidence="4">Secreted</location>
    </subcellularLocation>
</comment>
<dbReference type="Pfam" id="PF08548">
    <property type="entry name" value="Peptidase_M10_C"/>
    <property type="match status" value="1"/>
</dbReference>
<evidence type="ECO:0000256" key="2">
    <source>
        <dbReference type="ARBA" id="ARBA00001913"/>
    </source>
</evidence>
<dbReference type="Pfam" id="PF00353">
    <property type="entry name" value="HemolysinCabind"/>
    <property type="match status" value="1"/>
</dbReference>
<dbReference type="Pfam" id="PF00413">
    <property type="entry name" value="Peptidase_M10"/>
    <property type="match status" value="1"/>
</dbReference>
<reference evidence="16 17" key="1">
    <citation type="submission" date="2016-10" db="EMBL/GenBank/DDBJ databases">
        <authorList>
            <person name="Varghese N."/>
            <person name="Submissions S."/>
        </authorList>
    </citation>
    <scope>NUCLEOTIDE SEQUENCE [LARGE SCALE GENOMIC DNA]</scope>
    <source>
        <strain evidence="16 17">CGMCC 1.6853</strain>
    </source>
</reference>
<evidence type="ECO:0000313" key="17">
    <source>
        <dbReference type="Proteomes" id="UP000183031"/>
    </source>
</evidence>
<dbReference type="NCBIfam" id="NF035945">
    <property type="entry name" value="Zn_serralysin"/>
    <property type="match status" value="1"/>
</dbReference>
<evidence type="ECO:0000256" key="6">
    <source>
        <dbReference type="ARBA" id="ARBA00012422"/>
    </source>
</evidence>